<name>X1V951_9ZZZZ</name>
<reference evidence="1" key="1">
    <citation type="journal article" date="2014" name="Front. Microbiol.">
        <title>High frequency of phylogenetically diverse reductive dehalogenase-homologous genes in deep subseafloor sedimentary metagenomes.</title>
        <authorList>
            <person name="Kawai M."/>
            <person name="Futagami T."/>
            <person name="Toyoda A."/>
            <person name="Takaki Y."/>
            <person name="Nishi S."/>
            <person name="Hori S."/>
            <person name="Arai W."/>
            <person name="Tsubouchi T."/>
            <person name="Morono Y."/>
            <person name="Uchiyama I."/>
            <person name="Ito T."/>
            <person name="Fujiyama A."/>
            <person name="Inagaki F."/>
            <person name="Takami H."/>
        </authorList>
    </citation>
    <scope>NUCLEOTIDE SEQUENCE</scope>
    <source>
        <strain evidence="1">Expedition CK06-06</strain>
    </source>
</reference>
<organism evidence="1">
    <name type="scientific">marine sediment metagenome</name>
    <dbReference type="NCBI Taxonomy" id="412755"/>
    <lineage>
        <taxon>unclassified sequences</taxon>
        <taxon>metagenomes</taxon>
        <taxon>ecological metagenomes</taxon>
    </lineage>
</organism>
<feature type="non-terminal residue" evidence="1">
    <location>
        <position position="1"/>
    </location>
</feature>
<sequence length="41" mass="4638">TLIIVAADFKGVHDRYYDYISTIVTTLEISKSHIKSIIEAI</sequence>
<dbReference type="EMBL" id="BARW01035057">
    <property type="protein sequence ID" value="GAJ13017.1"/>
    <property type="molecule type" value="Genomic_DNA"/>
</dbReference>
<comment type="caution">
    <text evidence="1">The sequence shown here is derived from an EMBL/GenBank/DDBJ whole genome shotgun (WGS) entry which is preliminary data.</text>
</comment>
<accession>X1V951</accession>
<protein>
    <submittedName>
        <fullName evidence="1">Uncharacterized protein</fullName>
    </submittedName>
</protein>
<gene>
    <name evidence="1" type="ORF">S12H4_54775</name>
</gene>
<dbReference type="AlphaFoldDB" id="X1V951"/>
<evidence type="ECO:0000313" key="1">
    <source>
        <dbReference type="EMBL" id="GAJ13017.1"/>
    </source>
</evidence>
<proteinExistence type="predicted"/>